<keyword evidence="2" id="KW-1185">Reference proteome</keyword>
<evidence type="ECO:0000313" key="1">
    <source>
        <dbReference type="EMBL" id="MFD2601765.1"/>
    </source>
</evidence>
<proteinExistence type="predicted"/>
<protein>
    <submittedName>
        <fullName evidence="1">Uncharacterized protein</fullName>
    </submittedName>
</protein>
<reference evidence="2" key="1">
    <citation type="journal article" date="2019" name="Int. J. Syst. Evol. Microbiol.">
        <title>The Global Catalogue of Microorganisms (GCM) 10K type strain sequencing project: providing services to taxonomists for standard genome sequencing and annotation.</title>
        <authorList>
            <consortium name="The Broad Institute Genomics Platform"/>
            <consortium name="The Broad Institute Genome Sequencing Center for Infectious Disease"/>
            <person name="Wu L."/>
            <person name="Ma J."/>
        </authorList>
    </citation>
    <scope>NUCLEOTIDE SEQUENCE [LARGE SCALE GENOMIC DNA]</scope>
    <source>
        <strain evidence="2">KCTC 42107</strain>
    </source>
</reference>
<evidence type="ECO:0000313" key="2">
    <source>
        <dbReference type="Proteomes" id="UP001597480"/>
    </source>
</evidence>
<dbReference type="Proteomes" id="UP001597480">
    <property type="component" value="Unassembled WGS sequence"/>
</dbReference>
<sequence length="791" mass="90702">MESKFSKLIDELYTGIVVFIDDDFVPVTNSGEILCHLLGINDIDYSHISEPIEKLVPEFMAELNAFKQAFVQIILSGEDTTWLESGEIVELLKNKQLDDLAQTANSICTAISDNIEEFSKIAMNFGLVATDGAACYKSFFKSLNSHSPKKSVRVFKGLEGDVFNQFEEEVAQVISKTNEKHCLLIVDKKLGNQQDGNQIILDIKTSDKIKSFFSVLFTSQPEDPPKQELNSELHFHFEIPKEGDGDYSALEKVSEGLALCAYISLFVKLFDLKHNALKHAKDIVLSSGKGNMLFLSDMAHAEGITVFQTINNWFDLLVQKIIQDRLLDKDETLDFDFIMGLTTILNPEFLKDSENNISEIFRNELNELNRFELFNYSLNLTYAPPSPGDLYLIDGKIYILTGQDCDLIVRDNSKVISRKEKLAEMIECEFVHNLLDERKSEDEKTLSMNYFLFGEDFGHLKIHLNRRAFYDFRILDLCSLNEDGQSILSKNEELKKSAIKALPKMWQEYYPKLKCEIIEKIKVYNFIKESGINSNVLSADTSFLLEPFEDENKIIFPVSRLASVKGQIKDYLLQKYWEYKTRKGLNTISLFNRREITVDAFKCGFDEVVEFASKPKASLKLSNDRETNKKISKLPLILEREDLMSLLDSPYKEIFKLVSKDEIVLATNDFIRNEESMITFKKSYTDKKLAIEIRFPYYNSITQRFFIVKGKLSLLDIFGEDFMNENPLSQDSSYLIEGKEEAIAMSNKKHESFTPEILEKGVIITSPDLHIKLDRKLGVINLVEKVNVDNE</sequence>
<organism evidence="1 2">
    <name type="scientific">Flavobacterium suzhouense</name>
    <dbReference type="NCBI Taxonomy" id="1529638"/>
    <lineage>
        <taxon>Bacteria</taxon>
        <taxon>Pseudomonadati</taxon>
        <taxon>Bacteroidota</taxon>
        <taxon>Flavobacteriia</taxon>
        <taxon>Flavobacteriales</taxon>
        <taxon>Flavobacteriaceae</taxon>
        <taxon>Flavobacterium</taxon>
    </lineage>
</organism>
<dbReference type="EMBL" id="JBHUMD010000007">
    <property type="protein sequence ID" value="MFD2601765.1"/>
    <property type="molecule type" value="Genomic_DNA"/>
</dbReference>
<dbReference type="RefSeq" id="WP_379820296.1">
    <property type="nucleotide sequence ID" value="NZ_JBHUMD010000007.1"/>
</dbReference>
<gene>
    <name evidence="1" type="ORF">ACFSR3_06825</name>
</gene>
<name>A0ABW5NS61_9FLAO</name>
<comment type="caution">
    <text evidence="1">The sequence shown here is derived from an EMBL/GenBank/DDBJ whole genome shotgun (WGS) entry which is preliminary data.</text>
</comment>
<accession>A0ABW5NS61</accession>